<feature type="signal peptide" evidence="1">
    <location>
        <begin position="1"/>
        <end position="24"/>
    </location>
</feature>
<dbReference type="EMBL" id="MT520815">
    <property type="protein sequence ID" value="QKW93760.1"/>
    <property type="molecule type" value="Genomic_DNA"/>
</dbReference>
<evidence type="ECO:0000313" key="2">
    <source>
        <dbReference type="EMBL" id="QKW93760.1"/>
    </source>
</evidence>
<reference evidence="2" key="1">
    <citation type="journal article" date="2020" name="Molecules">
        <title>2-Hydroxysorangiadenosine: Structure and Biosynthesis of a Myxobacterial Sesquiterpene-Nucleoside.</title>
        <authorList>
            <person name="Okoth D.A."/>
            <person name="Hug J.J."/>
            <person name="Garcia R."/>
            <person name="Sproer C."/>
            <person name="Overmann J."/>
            <person name="Muller R."/>
        </authorList>
    </citation>
    <scope>NUCLEOTIDE SEQUENCE</scope>
    <source>
        <strain evidence="2">MCy10943</strain>
    </source>
</reference>
<evidence type="ECO:0000256" key="1">
    <source>
        <dbReference type="SAM" id="SignalP"/>
    </source>
</evidence>
<organism evidence="2">
    <name type="scientific">Vitiosangium cumulatum</name>
    <dbReference type="NCBI Taxonomy" id="1867796"/>
    <lineage>
        <taxon>Bacteria</taxon>
        <taxon>Pseudomonadati</taxon>
        <taxon>Myxococcota</taxon>
        <taxon>Myxococcia</taxon>
        <taxon>Myxococcales</taxon>
        <taxon>Cystobacterineae</taxon>
        <taxon>Archangiaceae</taxon>
        <taxon>Vitiosangium</taxon>
    </lineage>
</organism>
<protein>
    <submittedName>
        <fullName evidence="2">Starvation lipoprotein Slp</fullName>
    </submittedName>
</protein>
<dbReference type="AlphaFoldDB" id="A0A7D5BV19"/>
<dbReference type="PROSITE" id="PS51257">
    <property type="entry name" value="PROKAR_LIPOPROTEIN"/>
    <property type="match status" value="1"/>
</dbReference>
<accession>A0A7D5BV19</accession>
<keyword evidence="2" id="KW-0449">Lipoprotein</keyword>
<name>A0A7D5BV19_9BACT</name>
<sequence>MRARTWWPVLAVLLLAAGCLTETALQPLPSTPLTPSGASVATAEGVRLLANGDAWRDHPSDLETIVTPVLVHIDNQSGRTLRVDGKQFVLEGSSGFQYAALSPFELREEGLAVGGSGVDGHVALSMGVGLGYGPWGYGFPGWYGSGWYGPGWHGPGWWYGPGLYDPWLVPGWYGPGWYGPYTYWVPPEPLPTQDMVRKALPEGTLNPGGNVTGFLYFQSVGNREGQVTLQARLVDAHTGEQFGAVSIPFGVRSVKRY</sequence>
<keyword evidence="1" id="KW-0732">Signal</keyword>
<feature type="chain" id="PRO_5028169926" evidence="1">
    <location>
        <begin position="25"/>
        <end position="257"/>
    </location>
</feature>
<proteinExistence type="predicted"/>